<accession>A0A3L6EX48</accession>
<evidence type="ECO:0008006" key="5">
    <source>
        <dbReference type="Google" id="ProtNLM"/>
    </source>
</evidence>
<gene>
    <name evidence="3" type="ORF">Zm00014a_017197</name>
</gene>
<evidence type="ECO:0000256" key="2">
    <source>
        <dbReference type="SAM" id="SignalP"/>
    </source>
</evidence>
<comment type="caution">
    <text evidence="3">The sequence shown here is derived from an EMBL/GenBank/DDBJ whole genome shotgun (WGS) entry which is preliminary data.</text>
</comment>
<feature type="signal peptide" evidence="2">
    <location>
        <begin position="1"/>
        <end position="36"/>
    </location>
</feature>
<evidence type="ECO:0000313" key="3">
    <source>
        <dbReference type="EMBL" id="PWZ25644.1"/>
    </source>
</evidence>
<dbReference type="AlphaFoldDB" id="A0A3L6EX48"/>
<evidence type="ECO:0000313" key="4">
    <source>
        <dbReference type="Proteomes" id="UP000251960"/>
    </source>
</evidence>
<sequence>MVKEPRHMMVINTSSSRLLLTLLLLEFAAVAVPAMASTVVAGMVFCDQCKDGARGLFDYPLYGARVAIQCGGGDTPLTVRESNTNWFGGFSVRMEGSPDMNRCTARVVQGTGHCGAASSSGGGAVPRELTLAFRMLGLSLYTVPPLLSQPEEAMDFCPGHDHDRFRRGRPSSQAQAPAPASPSSSPLPPPFFWRRRSRFLPPVWRKPLPQTLQPPPPPPTTAASQGSSACTYDMWSSPEHRCHWKVVTPNTTVAMAFGPLAAQRYGSELTLGEALEGRGDMYRTLLREATAALLNAYYNAPGGPFLYPTTASVMDHMNGALLSSGQRVLLEGARFRRANAGGGGRTRLMCDFTTCS</sequence>
<evidence type="ECO:0000256" key="1">
    <source>
        <dbReference type="SAM" id="MobiDB-lite"/>
    </source>
</evidence>
<keyword evidence="2" id="KW-0732">Signal</keyword>
<reference evidence="3 4" key="1">
    <citation type="journal article" date="2018" name="Nat. Genet.">
        <title>Extensive intraspecific gene order and gene structural variations between Mo17 and other maize genomes.</title>
        <authorList>
            <person name="Sun S."/>
            <person name="Zhou Y."/>
            <person name="Chen J."/>
            <person name="Shi J."/>
            <person name="Zhao H."/>
            <person name="Zhao H."/>
            <person name="Song W."/>
            <person name="Zhang M."/>
            <person name="Cui Y."/>
            <person name="Dong X."/>
            <person name="Liu H."/>
            <person name="Ma X."/>
            <person name="Jiao Y."/>
            <person name="Wang B."/>
            <person name="Wei X."/>
            <person name="Stein J.C."/>
            <person name="Glaubitz J.C."/>
            <person name="Lu F."/>
            <person name="Yu G."/>
            <person name="Liang C."/>
            <person name="Fengler K."/>
            <person name="Li B."/>
            <person name="Rafalski A."/>
            <person name="Schnable P.S."/>
            <person name="Ware D.H."/>
            <person name="Buckler E.S."/>
            <person name="Lai J."/>
        </authorList>
    </citation>
    <scope>NUCLEOTIDE SEQUENCE [LARGE SCALE GENOMIC DNA]</scope>
    <source>
        <strain evidence="4">cv. Missouri 17</strain>
        <tissue evidence="3">Seedling</tissue>
    </source>
</reference>
<dbReference type="Proteomes" id="UP000251960">
    <property type="component" value="Chromosome 4"/>
</dbReference>
<name>A0A3L6EX48_MAIZE</name>
<feature type="region of interest" description="Disordered" evidence="1">
    <location>
        <begin position="205"/>
        <end position="230"/>
    </location>
</feature>
<dbReference type="Pfam" id="PF01190">
    <property type="entry name" value="Pollen_Ole_e_1"/>
    <property type="match status" value="1"/>
</dbReference>
<dbReference type="PANTHER" id="PTHR33210">
    <property type="entry name" value="PROTODERMAL FACTOR 1"/>
    <property type="match status" value="1"/>
</dbReference>
<proteinExistence type="predicted"/>
<organism evidence="3 4">
    <name type="scientific">Zea mays</name>
    <name type="common">Maize</name>
    <dbReference type="NCBI Taxonomy" id="4577"/>
    <lineage>
        <taxon>Eukaryota</taxon>
        <taxon>Viridiplantae</taxon>
        <taxon>Streptophyta</taxon>
        <taxon>Embryophyta</taxon>
        <taxon>Tracheophyta</taxon>
        <taxon>Spermatophyta</taxon>
        <taxon>Magnoliopsida</taxon>
        <taxon>Liliopsida</taxon>
        <taxon>Poales</taxon>
        <taxon>Poaceae</taxon>
        <taxon>PACMAD clade</taxon>
        <taxon>Panicoideae</taxon>
        <taxon>Andropogonodae</taxon>
        <taxon>Andropogoneae</taxon>
        <taxon>Tripsacinae</taxon>
        <taxon>Zea</taxon>
    </lineage>
</organism>
<feature type="compositionally biased region" description="Low complexity" evidence="1">
    <location>
        <begin position="170"/>
        <end position="184"/>
    </location>
</feature>
<dbReference type="PANTHER" id="PTHR33210:SF24">
    <property type="entry name" value="POLLEN OLE E 1 ALLERGEN AND EXTENSIN FAMILY PROTEIN"/>
    <property type="match status" value="1"/>
</dbReference>
<feature type="chain" id="PRO_5018661266" description="Pollen Ole e 1 allergen and extensin family protein" evidence="2">
    <location>
        <begin position="37"/>
        <end position="356"/>
    </location>
</feature>
<feature type="region of interest" description="Disordered" evidence="1">
    <location>
        <begin position="152"/>
        <end position="191"/>
    </location>
</feature>
<dbReference type="EMBL" id="NCVQ01000005">
    <property type="protein sequence ID" value="PWZ25644.1"/>
    <property type="molecule type" value="Genomic_DNA"/>
</dbReference>
<protein>
    <recommendedName>
        <fullName evidence="5">Pollen Ole e 1 allergen and extensin family protein</fullName>
    </recommendedName>
</protein>
<dbReference type="InterPro" id="IPR039923">
    <property type="entry name" value="Protodermal_1"/>
</dbReference>